<feature type="transmembrane region" description="Helical" evidence="2">
    <location>
        <begin position="52"/>
        <end position="75"/>
    </location>
</feature>
<keyword evidence="2" id="KW-0472">Membrane</keyword>
<accession>A0A4Q2RV24</accession>
<dbReference type="RefSeq" id="WP_129401500.1">
    <property type="nucleotide sequence ID" value="NZ_SDWT01000002.1"/>
</dbReference>
<keyword evidence="4" id="KW-1185">Reference proteome</keyword>
<dbReference type="OrthoDB" id="164831at2"/>
<dbReference type="Pfam" id="PF11303">
    <property type="entry name" value="DUF3105"/>
    <property type="match status" value="1"/>
</dbReference>
<evidence type="ECO:0000313" key="3">
    <source>
        <dbReference type="EMBL" id="RYB91834.1"/>
    </source>
</evidence>
<dbReference type="AlphaFoldDB" id="A0A4Q2RV24"/>
<reference evidence="3 4" key="1">
    <citation type="submission" date="2019-01" db="EMBL/GenBank/DDBJ databases">
        <title>Novel species of Nocardioides.</title>
        <authorList>
            <person name="Liu Q."/>
            <person name="Xin Y.-H."/>
        </authorList>
    </citation>
    <scope>NUCLEOTIDE SEQUENCE [LARGE SCALE GENOMIC DNA]</scope>
    <source>
        <strain evidence="3 4">CGMCC 4.6882</strain>
    </source>
</reference>
<organism evidence="3 4">
    <name type="scientific">Nocardioides oleivorans</name>
    <dbReference type="NCBI Taxonomy" id="273676"/>
    <lineage>
        <taxon>Bacteria</taxon>
        <taxon>Bacillati</taxon>
        <taxon>Actinomycetota</taxon>
        <taxon>Actinomycetes</taxon>
        <taxon>Propionibacteriales</taxon>
        <taxon>Nocardioidaceae</taxon>
        <taxon>Nocardioides</taxon>
    </lineage>
</organism>
<evidence type="ECO:0000256" key="2">
    <source>
        <dbReference type="SAM" id="Phobius"/>
    </source>
</evidence>
<gene>
    <name evidence="3" type="ORF">EUA93_17025</name>
</gene>
<sequence>MNDDERPDQVEPEPPVEPPLGPSAEPDVGSDVPDDRFAGAEVVESAPRGRPALPLVLATVGAVLVLGAALVAPLIDQALRGEEQAQRALDLALVETWEITDRAHTTDDVDYPQDPPAGGAHAPIWLDCGVYDVPVREENAVHDLEHGTTWITHDPDLSAGDLAELEALLPDNGIMSPRDGLPSPVVVTVWGAQLQLDGADDERLPLFLEEYGDGHTAPEFGVSCQGGTPDPQGALPGEGTNA</sequence>
<dbReference type="Proteomes" id="UP000294071">
    <property type="component" value="Unassembled WGS sequence"/>
</dbReference>
<protein>
    <submittedName>
        <fullName evidence="3">DUF3105 domain-containing protein</fullName>
    </submittedName>
</protein>
<evidence type="ECO:0000256" key="1">
    <source>
        <dbReference type="SAM" id="MobiDB-lite"/>
    </source>
</evidence>
<name>A0A4Q2RV24_9ACTN</name>
<keyword evidence="2" id="KW-1133">Transmembrane helix</keyword>
<dbReference type="InterPro" id="IPR021454">
    <property type="entry name" value="DUF3105"/>
</dbReference>
<feature type="region of interest" description="Disordered" evidence="1">
    <location>
        <begin position="222"/>
        <end position="242"/>
    </location>
</feature>
<feature type="compositionally biased region" description="Pro residues" evidence="1">
    <location>
        <begin position="12"/>
        <end position="21"/>
    </location>
</feature>
<keyword evidence="2" id="KW-0812">Transmembrane</keyword>
<proteinExistence type="predicted"/>
<dbReference type="EMBL" id="SDWT01000002">
    <property type="protein sequence ID" value="RYB91834.1"/>
    <property type="molecule type" value="Genomic_DNA"/>
</dbReference>
<feature type="region of interest" description="Disordered" evidence="1">
    <location>
        <begin position="1"/>
        <end position="39"/>
    </location>
</feature>
<comment type="caution">
    <text evidence="3">The sequence shown here is derived from an EMBL/GenBank/DDBJ whole genome shotgun (WGS) entry which is preliminary data.</text>
</comment>
<evidence type="ECO:0000313" key="4">
    <source>
        <dbReference type="Proteomes" id="UP000294071"/>
    </source>
</evidence>